<evidence type="ECO:0000313" key="2">
    <source>
        <dbReference type="EMBL" id="TQL98330.1"/>
    </source>
</evidence>
<evidence type="ECO:0000256" key="1">
    <source>
        <dbReference type="SAM" id="Coils"/>
    </source>
</evidence>
<proteinExistence type="predicted"/>
<keyword evidence="3" id="KW-1185">Reference proteome</keyword>
<dbReference type="RefSeq" id="WP_141956944.1">
    <property type="nucleotide sequence ID" value="NZ_VFOZ01000001.1"/>
</dbReference>
<name>A0A543CMZ8_9ACTN</name>
<dbReference type="AlphaFoldDB" id="A0A543CMZ8"/>
<accession>A0A543CMZ8</accession>
<dbReference type="EMBL" id="VFOZ01000001">
    <property type="protein sequence ID" value="TQL98330.1"/>
    <property type="molecule type" value="Genomic_DNA"/>
</dbReference>
<evidence type="ECO:0000313" key="3">
    <source>
        <dbReference type="Proteomes" id="UP000316096"/>
    </source>
</evidence>
<reference evidence="2 3" key="1">
    <citation type="submission" date="2019-06" db="EMBL/GenBank/DDBJ databases">
        <title>Sequencing the genomes of 1000 actinobacteria strains.</title>
        <authorList>
            <person name="Klenk H.-P."/>
        </authorList>
    </citation>
    <scope>NUCLEOTIDE SEQUENCE [LARGE SCALE GENOMIC DNA]</scope>
    <source>
        <strain evidence="2 3">DSM 102200</strain>
    </source>
</reference>
<gene>
    <name evidence="2" type="ORF">FB559_3953</name>
</gene>
<protein>
    <submittedName>
        <fullName evidence="2">Uncharacterized protein</fullName>
    </submittedName>
</protein>
<feature type="coiled-coil region" evidence="1">
    <location>
        <begin position="6"/>
        <end position="33"/>
    </location>
</feature>
<sequence length="227" mass="23840">MADRQVARLKAALADREARVQILEARVSALEASTSLRVGRAVTDAARKPGKGVVALPRELYRMWRHRGAPNVVTSVDARERPMFSARDEDRLIAGSPLGASEKGVIVAGVLGPEATQSLSRTAHVVPLMPHDAALLLDTADVDLVIVDAAAGAAGGPWAYLGVPGVPDRERALLGLMEVARGRGRPLVLLGTSPGLAGLGWDATLKDGTELDEALPGLCARFGIDRP</sequence>
<dbReference type="OrthoDB" id="3915723at2"/>
<keyword evidence="1" id="KW-0175">Coiled coil</keyword>
<organism evidence="2 3">
    <name type="scientific">Actinoallomurus bryophytorum</name>
    <dbReference type="NCBI Taxonomy" id="1490222"/>
    <lineage>
        <taxon>Bacteria</taxon>
        <taxon>Bacillati</taxon>
        <taxon>Actinomycetota</taxon>
        <taxon>Actinomycetes</taxon>
        <taxon>Streptosporangiales</taxon>
        <taxon>Thermomonosporaceae</taxon>
        <taxon>Actinoallomurus</taxon>
    </lineage>
</organism>
<dbReference type="Proteomes" id="UP000316096">
    <property type="component" value="Unassembled WGS sequence"/>
</dbReference>
<comment type="caution">
    <text evidence="2">The sequence shown here is derived from an EMBL/GenBank/DDBJ whole genome shotgun (WGS) entry which is preliminary data.</text>
</comment>